<sequence>MTIFDNICSSNQNRAPLIEALNVLRRRNDAAFYAPGHKRGQGISELMLSLLGKKVFKSDLPELPELGNLFVPDEAIKEAQDLAAEAFGAKRTWFLVNGSSCGIAAGILAVCNPGDKIIVPRNIHHSVITGLILSGAIPVFLYPQCYSTWDLPLNITPKSLKATLKRHGNIKAVLIIHPTYHGICGNIKEIVKVTHSYNIPLLVDEAHGAHFQFHSALPSSALSEGADLSIQSTHKVLGAITQASMLHLQGNLINENKINQALQLMQSSSPSNLLLASLDGARQQIMIDGQKLLNKTIKLSELARSEINNINGFSTLELINKKPEFYDLDITRLTIDISSLGVSGWKIDKVLRTKFNVTAELPMLSSLTFIISIGNNKKDIISLVKALIGLKEMTLSSCSELSIPYLSYESKVFSCFNMSPRDAFFASKKIVPIEKSAGLISGEVLCPYPPGIPIIMPGEIITGEAIKYLVKIKQQGGIIAGCDNQDLKTIKVIN</sequence>
<gene>
    <name evidence="8" type="ordered locus">UCYN_03410</name>
</gene>
<dbReference type="InterPro" id="IPR000310">
    <property type="entry name" value="Orn/Lys/Arg_deCO2ase_major_dom"/>
</dbReference>
<keyword evidence="9" id="KW-1185">Reference proteome</keyword>
<dbReference type="Pfam" id="PF03711">
    <property type="entry name" value="OKR_DC_1_C"/>
    <property type="match status" value="1"/>
</dbReference>
<evidence type="ECO:0000256" key="4">
    <source>
        <dbReference type="ARBA" id="ARBA00022898"/>
    </source>
</evidence>
<dbReference type="InterPro" id="IPR036633">
    <property type="entry name" value="Prn/Lys/Arg_de-COase_C_sf"/>
</dbReference>
<dbReference type="AlphaFoldDB" id="D3ENN2"/>
<dbReference type="PATRIC" id="fig|713887.8.peg.319"/>
<dbReference type="KEGG" id="cyu:UCYN_03410"/>
<evidence type="ECO:0000256" key="2">
    <source>
        <dbReference type="ARBA" id="ARBA00010671"/>
    </source>
</evidence>
<dbReference type="STRING" id="1453429.UCYN_03410"/>
<evidence type="ECO:0000313" key="8">
    <source>
        <dbReference type="EMBL" id="ADB95082.1"/>
    </source>
</evidence>
<evidence type="ECO:0000256" key="5">
    <source>
        <dbReference type="ARBA" id="ARBA00023239"/>
    </source>
</evidence>
<name>D3ENN2_ATETH</name>
<dbReference type="HOGENOM" id="CLU_025925_2_0_3"/>
<evidence type="ECO:0000313" key="9">
    <source>
        <dbReference type="Proteomes" id="UP000001405"/>
    </source>
</evidence>
<evidence type="ECO:0000259" key="6">
    <source>
        <dbReference type="Pfam" id="PF01276"/>
    </source>
</evidence>
<evidence type="ECO:0000259" key="7">
    <source>
        <dbReference type="Pfam" id="PF03711"/>
    </source>
</evidence>
<keyword evidence="3" id="KW-0210">Decarboxylase</keyword>
<evidence type="ECO:0000256" key="1">
    <source>
        <dbReference type="ARBA" id="ARBA00001933"/>
    </source>
</evidence>
<comment type="similarity">
    <text evidence="2">Belongs to the Orn/Lys/Arg decarboxylase class-I family.</text>
</comment>
<dbReference type="Pfam" id="PF01276">
    <property type="entry name" value="OKR_DC_1"/>
    <property type="match status" value="1"/>
</dbReference>
<organism evidence="9">
    <name type="scientific">Atelocyanobacterium thalassa (isolate ALOHA)</name>
    <dbReference type="NCBI Taxonomy" id="1453429"/>
    <lineage>
        <taxon>Bacteria</taxon>
        <taxon>Bacillati</taxon>
        <taxon>Cyanobacteriota</taxon>
        <taxon>Cyanophyceae</taxon>
        <taxon>Oscillatoriophycideae</taxon>
        <taxon>Chroococcales</taxon>
        <taxon>Aphanothecaceae</taxon>
        <taxon>Candidatus Atelocyanobacterium</taxon>
        <taxon>Candidatus Atelocyanobacterium thalassae</taxon>
    </lineage>
</organism>
<dbReference type="PANTHER" id="PTHR43277:SF4">
    <property type="entry name" value="ARGININE DECARBOXYLASE"/>
    <property type="match status" value="1"/>
</dbReference>
<dbReference type="InterPro" id="IPR052357">
    <property type="entry name" value="Orn_Lys_Arg_decarboxylase-I"/>
</dbReference>
<dbReference type="SUPFAM" id="SSF53383">
    <property type="entry name" value="PLP-dependent transferases"/>
    <property type="match status" value="1"/>
</dbReference>
<keyword evidence="5" id="KW-0456">Lyase</keyword>
<dbReference type="InterPro" id="IPR008286">
    <property type="entry name" value="Prn/Lys/Arg_de-COase_C"/>
</dbReference>
<protein>
    <submittedName>
        <fullName evidence="8">Orn/Lys/Arg decarboxylase major region</fullName>
    </submittedName>
</protein>
<dbReference type="EMBL" id="CP001842">
    <property type="protein sequence ID" value="ADB95082.1"/>
    <property type="molecule type" value="Genomic_DNA"/>
</dbReference>
<dbReference type="SUPFAM" id="SSF55904">
    <property type="entry name" value="Ornithine decarboxylase C-terminal domain"/>
    <property type="match status" value="1"/>
</dbReference>
<keyword evidence="4" id="KW-0663">Pyridoxal phosphate</keyword>
<dbReference type="Gene3D" id="3.40.640.10">
    <property type="entry name" value="Type I PLP-dependent aspartate aminotransferase-like (Major domain)"/>
    <property type="match status" value="1"/>
</dbReference>
<dbReference type="CDD" id="cd00615">
    <property type="entry name" value="Orn_deC_like"/>
    <property type="match status" value="1"/>
</dbReference>
<accession>D3ENN2</accession>
<feature type="domain" description="Orn/Lys/Arg decarboxylases family 1 pyridoxal-P attachment site" evidence="6">
    <location>
        <begin position="16"/>
        <end position="320"/>
    </location>
</feature>
<dbReference type="GO" id="GO:0016831">
    <property type="term" value="F:carboxy-lyase activity"/>
    <property type="evidence" value="ECO:0007669"/>
    <property type="project" value="UniProtKB-KW"/>
</dbReference>
<dbReference type="RefSeq" id="WP_012953747.1">
    <property type="nucleotide sequence ID" value="NC_013771.1"/>
</dbReference>
<dbReference type="Gene3D" id="3.90.100.10">
    <property type="entry name" value="Orn/Lys/Arg decarboxylase, C-terminal domain"/>
    <property type="match status" value="1"/>
</dbReference>
<dbReference type="OrthoDB" id="9815233at2"/>
<dbReference type="Proteomes" id="UP000001405">
    <property type="component" value="Chromosome"/>
</dbReference>
<comment type="cofactor">
    <cofactor evidence="1">
        <name>pyridoxal 5'-phosphate</name>
        <dbReference type="ChEBI" id="CHEBI:597326"/>
    </cofactor>
</comment>
<dbReference type="InterPro" id="IPR015424">
    <property type="entry name" value="PyrdxlP-dep_Trfase"/>
</dbReference>
<dbReference type="InterPro" id="IPR015421">
    <property type="entry name" value="PyrdxlP-dep_Trfase_major"/>
</dbReference>
<reference evidence="8 9" key="1">
    <citation type="journal article" date="2010" name="Nature">
        <title>Metabolic streamlining in an open-ocean nitrogen-fixing cyanobacterium.</title>
        <authorList>
            <person name="Tripp H.J."/>
            <person name="Bench S.R."/>
            <person name="Turk K.A."/>
            <person name="Foster R.A."/>
            <person name="Desany B.A."/>
            <person name="Niazi F."/>
            <person name="Affourtit J.P."/>
            <person name="Zehr J.P."/>
        </authorList>
    </citation>
    <scope>NUCLEOTIDE SEQUENCE [LARGE SCALE GENOMIC DNA]</scope>
    <source>
        <strain evidence="9">ALOHA</strain>
    </source>
</reference>
<dbReference type="PANTHER" id="PTHR43277">
    <property type="entry name" value="ARGININE DECARBOXYLASE"/>
    <property type="match status" value="1"/>
</dbReference>
<feature type="domain" description="Orn/Lys/Arg decarboxylase C-terminal" evidence="7">
    <location>
        <begin position="418"/>
        <end position="474"/>
    </location>
</feature>
<proteinExistence type="inferred from homology"/>
<evidence type="ECO:0000256" key="3">
    <source>
        <dbReference type="ARBA" id="ARBA00022793"/>
    </source>
</evidence>